<evidence type="ECO:0000313" key="3">
    <source>
        <dbReference type="Proteomes" id="UP001597349"/>
    </source>
</evidence>
<protein>
    <submittedName>
        <fullName evidence="2">Uncharacterized protein</fullName>
    </submittedName>
</protein>
<feature type="chain" id="PRO_5046361831" evidence="1">
    <location>
        <begin position="23"/>
        <end position="175"/>
    </location>
</feature>
<feature type="signal peptide" evidence="1">
    <location>
        <begin position="1"/>
        <end position="22"/>
    </location>
</feature>
<organism evidence="2 3">
    <name type="scientific">Mesorhizobium calcicola</name>
    <dbReference type="NCBI Taxonomy" id="1300310"/>
    <lineage>
        <taxon>Bacteria</taxon>
        <taxon>Pseudomonadati</taxon>
        <taxon>Pseudomonadota</taxon>
        <taxon>Alphaproteobacteria</taxon>
        <taxon>Hyphomicrobiales</taxon>
        <taxon>Phyllobacteriaceae</taxon>
        <taxon>Mesorhizobium</taxon>
    </lineage>
</organism>
<gene>
    <name evidence="2" type="ORF">ACFSQT_14835</name>
</gene>
<reference evidence="3" key="1">
    <citation type="journal article" date="2019" name="Int. J. Syst. Evol. Microbiol.">
        <title>The Global Catalogue of Microorganisms (GCM) 10K type strain sequencing project: providing services to taxonomists for standard genome sequencing and annotation.</title>
        <authorList>
            <consortium name="The Broad Institute Genomics Platform"/>
            <consortium name="The Broad Institute Genome Sequencing Center for Infectious Disease"/>
            <person name="Wu L."/>
            <person name="Ma J."/>
        </authorList>
    </citation>
    <scope>NUCLEOTIDE SEQUENCE [LARGE SCALE GENOMIC DNA]</scope>
    <source>
        <strain evidence="3">CGMCC 1.16226</strain>
    </source>
</reference>
<evidence type="ECO:0000313" key="2">
    <source>
        <dbReference type="EMBL" id="MFD2054318.1"/>
    </source>
</evidence>
<keyword evidence="3" id="KW-1185">Reference proteome</keyword>
<comment type="caution">
    <text evidence="2">The sequence shown here is derived from an EMBL/GenBank/DDBJ whole genome shotgun (WGS) entry which is preliminary data.</text>
</comment>
<accession>A0ABW4WEL7</accession>
<name>A0ABW4WEL7_9HYPH</name>
<dbReference type="RefSeq" id="WP_379019764.1">
    <property type="nucleotide sequence ID" value="NZ_JBHUGY010000022.1"/>
</dbReference>
<evidence type="ECO:0000256" key="1">
    <source>
        <dbReference type="SAM" id="SignalP"/>
    </source>
</evidence>
<sequence>MSRSFFLLMLAATCLSSQPVHAGGTDRALDAFHRTCVAQGPDFERTMTLAKTRGWAPLSGDAALAPVDEMTAFQAWQTVGEDLPAGAMVAVAKGTMDGRAVQICSVKLLDVDRAEFEKRFFERTDAEKIGEARKGKQLSRLYLLIASNRRQMVHLTSSAVEGIPNILIASSIVDK</sequence>
<proteinExistence type="predicted"/>
<keyword evidence="1" id="KW-0732">Signal</keyword>
<dbReference type="Proteomes" id="UP001597349">
    <property type="component" value="Unassembled WGS sequence"/>
</dbReference>
<dbReference type="EMBL" id="JBHUGY010000022">
    <property type="protein sequence ID" value="MFD2054318.1"/>
    <property type="molecule type" value="Genomic_DNA"/>
</dbReference>